<feature type="non-terminal residue" evidence="11">
    <location>
        <position position="1"/>
    </location>
</feature>
<evidence type="ECO:0000313" key="12">
    <source>
        <dbReference type="Proteomes" id="UP000669903"/>
    </source>
</evidence>
<organism evidence="11 12">
    <name type="scientific">Acromyrmex charruanus</name>
    <dbReference type="NCBI Taxonomy" id="2715315"/>
    <lineage>
        <taxon>Eukaryota</taxon>
        <taxon>Metazoa</taxon>
        <taxon>Ecdysozoa</taxon>
        <taxon>Arthropoda</taxon>
        <taxon>Hexapoda</taxon>
        <taxon>Insecta</taxon>
        <taxon>Pterygota</taxon>
        <taxon>Neoptera</taxon>
        <taxon>Endopterygota</taxon>
        <taxon>Hymenoptera</taxon>
        <taxon>Apocrita</taxon>
        <taxon>Aculeata</taxon>
        <taxon>Formicoidea</taxon>
        <taxon>Formicidae</taxon>
        <taxon>Myrmicinae</taxon>
        <taxon>Acromyrmex</taxon>
    </lineage>
</organism>
<sequence length="156" mass="18020">MVSTLAAPTLVSELVHSTLVTAGAYLMVRFNRFLIETCIRMISGFFSIITIFISGIMANYENDFKKIIALSTLSQLGLIVMILRFEFRLIAYYYLLVHQDIRLLGNLNEIMPFVTIRLLISNIALRGVPFMLGFYRKDLIIEVIYRKMGVIYLYLF</sequence>
<feature type="transmembrane region" description="Helical" evidence="9">
    <location>
        <begin position="114"/>
        <end position="135"/>
    </location>
</feature>
<dbReference type="GO" id="GO:0003954">
    <property type="term" value="F:NADH dehydrogenase activity"/>
    <property type="evidence" value="ECO:0007669"/>
    <property type="project" value="TreeGrafter"/>
</dbReference>
<dbReference type="GO" id="GO:0008137">
    <property type="term" value="F:NADH dehydrogenase (ubiquinone) activity"/>
    <property type="evidence" value="ECO:0007669"/>
    <property type="project" value="UniProtKB-EC"/>
</dbReference>
<feature type="domain" description="NADH:quinone oxidoreductase/Mrp antiporter transmembrane" evidence="10">
    <location>
        <begin position="99"/>
        <end position="150"/>
    </location>
</feature>
<gene>
    <name evidence="11" type="primary">Nd5_2</name>
    <name evidence="11" type="ORF">G6Z76_0011834</name>
</gene>
<keyword evidence="5 9" id="KW-1133">Transmembrane helix</keyword>
<dbReference type="InterPro" id="IPR001750">
    <property type="entry name" value="ND/Mrp_TM"/>
</dbReference>
<keyword evidence="4 9" id="KW-0812">Transmembrane</keyword>
<comment type="subcellular location">
    <subcellularLocation>
        <location evidence="2">Membrane</location>
        <topology evidence="2">Multi-pass membrane protein</topology>
    </subcellularLocation>
</comment>
<dbReference type="PANTHER" id="PTHR42829:SF2">
    <property type="entry name" value="NADH-UBIQUINONE OXIDOREDUCTASE CHAIN 5"/>
    <property type="match status" value="1"/>
</dbReference>
<protein>
    <recommendedName>
        <fullName evidence="3">NADH:ubiquinone reductase (H(+)-translocating)</fullName>
        <ecNumber evidence="3">7.1.1.2</ecNumber>
    </recommendedName>
    <alternativeName>
        <fullName evidence="7">NADH dehydrogenase subunit 5</fullName>
    </alternativeName>
</protein>
<dbReference type="AlphaFoldDB" id="A0A836FK21"/>
<comment type="function">
    <text evidence="1">Core subunit of the mitochondrial membrane respiratory chain NADH dehydrogenase (Complex I) that is believed to belong to the minimal assembly required for catalysis. Complex I functions in the transfer of electrons from NADH to the respiratory chain. The immediate electron acceptor for the enzyme is believed to be ubiquinone.</text>
</comment>
<feature type="non-terminal residue" evidence="11">
    <location>
        <position position="156"/>
    </location>
</feature>
<reference evidence="11" key="1">
    <citation type="submission" date="2020-03" db="EMBL/GenBank/DDBJ databases">
        <title>Relaxed selection underlies rapid genomic changes in the transitions from sociality to social parasitism in ants.</title>
        <authorList>
            <person name="Bi X."/>
        </authorList>
    </citation>
    <scope>NUCLEOTIDE SEQUENCE</scope>
    <source>
        <strain evidence="11">BGI-DK2014a</strain>
        <tissue evidence="11">Whole body</tissue>
    </source>
</reference>
<dbReference type="InterPro" id="IPR003945">
    <property type="entry name" value="NU5C-like"/>
</dbReference>
<evidence type="ECO:0000256" key="2">
    <source>
        <dbReference type="ARBA" id="ARBA00004141"/>
    </source>
</evidence>
<dbReference type="GO" id="GO:0016020">
    <property type="term" value="C:membrane"/>
    <property type="evidence" value="ECO:0007669"/>
    <property type="project" value="UniProtKB-SubCell"/>
</dbReference>
<dbReference type="PANTHER" id="PTHR42829">
    <property type="entry name" value="NADH-UBIQUINONE OXIDOREDUCTASE CHAIN 5"/>
    <property type="match status" value="1"/>
</dbReference>
<accession>A0A836FK21</accession>
<evidence type="ECO:0000256" key="7">
    <source>
        <dbReference type="ARBA" id="ARBA00031027"/>
    </source>
</evidence>
<dbReference type="Pfam" id="PF00361">
    <property type="entry name" value="Proton_antipo_M"/>
    <property type="match status" value="2"/>
</dbReference>
<evidence type="ECO:0000256" key="9">
    <source>
        <dbReference type="SAM" id="Phobius"/>
    </source>
</evidence>
<dbReference type="GO" id="GO:0042773">
    <property type="term" value="P:ATP synthesis coupled electron transport"/>
    <property type="evidence" value="ECO:0007669"/>
    <property type="project" value="InterPro"/>
</dbReference>
<evidence type="ECO:0000256" key="4">
    <source>
        <dbReference type="ARBA" id="ARBA00022692"/>
    </source>
</evidence>
<evidence type="ECO:0000259" key="10">
    <source>
        <dbReference type="Pfam" id="PF00361"/>
    </source>
</evidence>
<evidence type="ECO:0000256" key="5">
    <source>
        <dbReference type="ARBA" id="ARBA00022989"/>
    </source>
</evidence>
<dbReference type="EC" id="7.1.1.2" evidence="3"/>
<proteinExistence type="predicted"/>
<keyword evidence="12" id="KW-1185">Reference proteome</keyword>
<feature type="domain" description="NADH:quinone oxidoreductase/Mrp antiporter transmembrane" evidence="10">
    <location>
        <begin position="6"/>
        <end position="85"/>
    </location>
</feature>
<dbReference type="Proteomes" id="UP000669903">
    <property type="component" value="Unassembled WGS sequence"/>
</dbReference>
<feature type="transmembrane region" description="Helical" evidence="9">
    <location>
        <begin position="67"/>
        <end position="94"/>
    </location>
</feature>
<keyword evidence="6 9" id="KW-0472">Membrane</keyword>
<comment type="caution">
    <text evidence="11">The sequence shown here is derived from an EMBL/GenBank/DDBJ whole genome shotgun (WGS) entry which is preliminary data.</text>
</comment>
<evidence type="ECO:0000256" key="3">
    <source>
        <dbReference type="ARBA" id="ARBA00012944"/>
    </source>
</evidence>
<dbReference type="EMBL" id="JAANIC010004015">
    <property type="protein sequence ID" value="KAG5336715.1"/>
    <property type="molecule type" value="Genomic_DNA"/>
</dbReference>
<name>A0A836FK21_9HYME</name>
<evidence type="ECO:0000256" key="6">
    <source>
        <dbReference type="ARBA" id="ARBA00023136"/>
    </source>
</evidence>
<dbReference type="GO" id="GO:0015990">
    <property type="term" value="P:electron transport coupled proton transport"/>
    <property type="evidence" value="ECO:0007669"/>
    <property type="project" value="TreeGrafter"/>
</dbReference>
<comment type="catalytic activity">
    <reaction evidence="8">
        <text>a ubiquinone + NADH + 5 H(+)(in) = a ubiquinol + NAD(+) + 4 H(+)(out)</text>
        <dbReference type="Rhea" id="RHEA:29091"/>
        <dbReference type="Rhea" id="RHEA-COMP:9565"/>
        <dbReference type="Rhea" id="RHEA-COMP:9566"/>
        <dbReference type="ChEBI" id="CHEBI:15378"/>
        <dbReference type="ChEBI" id="CHEBI:16389"/>
        <dbReference type="ChEBI" id="CHEBI:17976"/>
        <dbReference type="ChEBI" id="CHEBI:57540"/>
        <dbReference type="ChEBI" id="CHEBI:57945"/>
        <dbReference type="EC" id="7.1.1.2"/>
    </reaction>
</comment>
<evidence type="ECO:0000256" key="1">
    <source>
        <dbReference type="ARBA" id="ARBA00003257"/>
    </source>
</evidence>
<feature type="transmembrane region" description="Helical" evidence="9">
    <location>
        <begin position="41"/>
        <end position="60"/>
    </location>
</feature>
<evidence type="ECO:0000313" key="11">
    <source>
        <dbReference type="EMBL" id="KAG5336715.1"/>
    </source>
</evidence>
<evidence type="ECO:0000256" key="8">
    <source>
        <dbReference type="ARBA" id="ARBA00049551"/>
    </source>
</evidence>